<evidence type="ECO:0000313" key="3">
    <source>
        <dbReference type="Proteomes" id="UP001329430"/>
    </source>
</evidence>
<organism evidence="2 3">
    <name type="scientific">Pyrocoelia pectoralis</name>
    <dbReference type="NCBI Taxonomy" id="417401"/>
    <lineage>
        <taxon>Eukaryota</taxon>
        <taxon>Metazoa</taxon>
        <taxon>Ecdysozoa</taxon>
        <taxon>Arthropoda</taxon>
        <taxon>Hexapoda</taxon>
        <taxon>Insecta</taxon>
        <taxon>Pterygota</taxon>
        <taxon>Neoptera</taxon>
        <taxon>Endopterygota</taxon>
        <taxon>Coleoptera</taxon>
        <taxon>Polyphaga</taxon>
        <taxon>Elateriformia</taxon>
        <taxon>Elateroidea</taxon>
        <taxon>Lampyridae</taxon>
        <taxon>Lampyrinae</taxon>
        <taxon>Pyrocoelia</taxon>
    </lineage>
</organism>
<dbReference type="GO" id="GO:0001682">
    <property type="term" value="P:tRNA 5'-leader removal"/>
    <property type="evidence" value="ECO:0007669"/>
    <property type="project" value="InterPro"/>
</dbReference>
<dbReference type="Gene3D" id="3.30.1330.30">
    <property type="match status" value="1"/>
</dbReference>
<accession>A0AAN7ZDD2</accession>
<dbReference type="GO" id="GO:0000172">
    <property type="term" value="C:ribonuclease MRP complex"/>
    <property type="evidence" value="ECO:0007669"/>
    <property type="project" value="InterPro"/>
</dbReference>
<dbReference type="InterPro" id="IPR029064">
    <property type="entry name" value="Ribosomal_eL30-like_sf"/>
</dbReference>
<dbReference type="EMBL" id="JAVRBK010000007">
    <property type="protein sequence ID" value="KAK5641960.1"/>
    <property type="molecule type" value="Genomic_DNA"/>
</dbReference>
<gene>
    <name evidence="2" type="ORF">RI129_010507</name>
</gene>
<keyword evidence="3" id="KW-1185">Reference proteome</keyword>
<proteinExistence type="predicted"/>
<dbReference type="GO" id="GO:0004526">
    <property type="term" value="F:ribonuclease P activity"/>
    <property type="evidence" value="ECO:0007669"/>
    <property type="project" value="TreeGrafter"/>
</dbReference>
<name>A0AAN7ZDD2_9COLE</name>
<protein>
    <recommendedName>
        <fullName evidence="1">Ribosomal protein eL8/eL30/eS12/Gadd45 domain-containing protein</fullName>
    </recommendedName>
</protein>
<reference evidence="2 3" key="1">
    <citation type="journal article" date="2024" name="Insects">
        <title>An Improved Chromosome-Level Genome Assembly of the Firefly Pyrocoelia pectoralis.</title>
        <authorList>
            <person name="Fu X."/>
            <person name="Meyer-Rochow V.B."/>
            <person name="Ballantyne L."/>
            <person name="Zhu X."/>
        </authorList>
    </citation>
    <scope>NUCLEOTIDE SEQUENCE [LARGE SCALE GENOMIC DNA]</scope>
    <source>
        <strain evidence="2">XCY_ONT2</strain>
    </source>
</reference>
<dbReference type="Proteomes" id="UP001329430">
    <property type="component" value="Chromosome 7"/>
</dbReference>
<dbReference type="GO" id="GO:0001650">
    <property type="term" value="C:fibrillar center"/>
    <property type="evidence" value="ECO:0007669"/>
    <property type="project" value="TreeGrafter"/>
</dbReference>
<dbReference type="InterPro" id="IPR004038">
    <property type="entry name" value="Ribosomal_eL8/eL30/eS12/Gad45"/>
</dbReference>
<dbReference type="AlphaFoldDB" id="A0AAN7ZDD2"/>
<dbReference type="Pfam" id="PF01248">
    <property type="entry name" value="Ribosomal_L7Ae"/>
    <property type="match status" value="1"/>
</dbReference>
<evidence type="ECO:0000313" key="2">
    <source>
        <dbReference type="EMBL" id="KAK5641960.1"/>
    </source>
</evidence>
<sequence length="252" mass="29219">MKDFNCFQADKVCVPWNVMKTIPKEQRKSFRSTYIKSPSKIYRSCVAFGVNEAARLLEKKFVSSILISAEVEPKFLVKHIIDTCLLHNIPVLVIPNLKTLLKELMNLSSIVVSFKSTKLNYSTIVEKIEEIYLNYHSPKHHINSAYDFENVTALSESSSEQECSRPINLYLHRKTNERVFIPHLSHKREVVDADFKLKEEEFVSFAEDRPSQLAPTICKQTKVSYKSLLLKRITNNKNRDVKKIVQLKTKNK</sequence>
<dbReference type="GO" id="GO:0005655">
    <property type="term" value="C:nucleolar ribonuclease P complex"/>
    <property type="evidence" value="ECO:0007669"/>
    <property type="project" value="InterPro"/>
</dbReference>
<dbReference type="PANTHER" id="PTHR46948:SF1">
    <property type="entry name" value="RIBONUCLEASE P PROTEIN SUBUNIT P38"/>
    <property type="match status" value="1"/>
</dbReference>
<evidence type="ECO:0000259" key="1">
    <source>
        <dbReference type="Pfam" id="PF01248"/>
    </source>
</evidence>
<feature type="domain" description="Ribosomal protein eL8/eL30/eS12/Gadd45" evidence="1">
    <location>
        <begin position="46"/>
        <end position="118"/>
    </location>
</feature>
<dbReference type="PANTHER" id="PTHR46948">
    <property type="entry name" value="RIBONUCLEASE P PROTEIN SUBUNIT P38"/>
    <property type="match status" value="1"/>
</dbReference>
<dbReference type="SUPFAM" id="SSF55315">
    <property type="entry name" value="L30e-like"/>
    <property type="match status" value="1"/>
</dbReference>
<comment type="caution">
    <text evidence="2">The sequence shown here is derived from an EMBL/GenBank/DDBJ whole genome shotgun (WGS) entry which is preliminary data.</text>
</comment>
<dbReference type="GO" id="GO:0033204">
    <property type="term" value="F:ribonuclease P RNA binding"/>
    <property type="evidence" value="ECO:0007669"/>
    <property type="project" value="TreeGrafter"/>
</dbReference>
<dbReference type="InterPro" id="IPR042848">
    <property type="entry name" value="Rpp38"/>
</dbReference>